<keyword evidence="2" id="KW-1185">Reference proteome</keyword>
<organism evidence="1 2">
    <name type="scientific">Nitrospira lenta</name>
    <dbReference type="NCBI Taxonomy" id="1436998"/>
    <lineage>
        <taxon>Bacteria</taxon>
        <taxon>Pseudomonadati</taxon>
        <taxon>Nitrospirota</taxon>
        <taxon>Nitrospiria</taxon>
        <taxon>Nitrospirales</taxon>
        <taxon>Nitrospiraceae</taxon>
        <taxon>Nitrospira</taxon>
    </lineage>
</organism>
<gene>
    <name evidence="1" type="ORF">NITLEN_60163</name>
</gene>
<accession>A0A330L8U9</accession>
<dbReference type="InParanoid" id="A0A330L8U9"/>
<sequence length="62" mass="7328">MSLRNSGDIWSVMDWDLSAPKLKEERPNVKQTRTAEMVCLWVRMACAPFMVRSLLLIRRHRP</sequence>
<dbReference type="Proteomes" id="UP000248168">
    <property type="component" value="Unassembled WGS sequence"/>
</dbReference>
<evidence type="ECO:0000313" key="2">
    <source>
        <dbReference type="Proteomes" id="UP000248168"/>
    </source>
</evidence>
<protein>
    <submittedName>
        <fullName evidence="1">Uncharacterized protein</fullName>
    </submittedName>
</protein>
<name>A0A330L8U9_9BACT</name>
<dbReference type="EMBL" id="OUNR01000019">
    <property type="protein sequence ID" value="SPP66360.1"/>
    <property type="molecule type" value="Genomic_DNA"/>
</dbReference>
<evidence type="ECO:0000313" key="1">
    <source>
        <dbReference type="EMBL" id="SPP66360.1"/>
    </source>
</evidence>
<dbReference type="AlphaFoldDB" id="A0A330L8U9"/>
<reference evidence="2" key="1">
    <citation type="submission" date="2018-04" db="EMBL/GenBank/DDBJ databases">
        <authorList>
            <person name="Lucker S."/>
            <person name="Sakoula D."/>
        </authorList>
    </citation>
    <scope>NUCLEOTIDE SEQUENCE [LARGE SCALE GENOMIC DNA]</scope>
</reference>
<proteinExistence type="predicted"/>